<evidence type="ECO:0000256" key="1">
    <source>
        <dbReference type="SAM" id="MobiDB-lite"/>
    </source>
</evidence>
<organism evidence="2">
    <name type="scientific">viral metagenome</name>
    <dbReference type="NCBI Taxonomy" id="1070528"/>
    <lineage>
        <taxon>unclassified sequences</taxon>
        <taxon>metagenomes</taxon>
        <taxon>organismal metagenomes</taxon>
    </lineage>
</organism>
<dbReference type="AlphaFoldDB" id="A0A6M3JUN0"/>
<reference evidence="2" key="1">
    <citation type="submission" date="2020-03" db="EMBL/GenBank/DDBJ databases">
        <title>The deep terrestrial virosphere.</title>
        <authorList>
            <person name="Holmfeldt K."/>
            <person name="Nilsson E."/>
            <person name="Simone D."/>
            <person name="Lopez-Fernandez M."/>
            <person name="Wu X."/>
            <person name="de Brujin I."/>
            <person name="Lundin D."/>
            <person name="Andersson A."/>
            <person name="Bertilsson S."/>
            <person name="Dopson M."/>
        </authorList>
    </citation>
    <scope>NUCLEOTIDE SEQUENCE</scope>
    <source>
        <strain evidence="2">MM415A02550</strain>
    </source>
</reference>
<sequence>MRILGFSKKWDKLDSEILFTTFRFPRKDKDWQVEEIVKIVYKPRSKEREVLGIARIVRKEIKDLNKQFSYYTGGYSTPNTPDTITPNEAEDDGFTGMHGGGDTEKMRQFFIDTYGYSKCKEAINKITLYWIERV</sequence>
<proteinExistence type="predicted"/>
<feature type="compositionally biased region" description="Polar residues" evidence="1">
    <location>
        <begin position="77"/>
        <end position="86"/>
    </location>
</feature>
<feature type="region of interest" description="Disordered" evidence="1">
    <location>
        <begin position="77"/>
        <end position="98"/>
    </location>
</feature>
<name>A0A6M3JUN0_9ZZZZ</name>
<gene>
    <name evidence="2" type="ORF">MM415A02550_0011</name>
</gene>
<accession>A0A6M3JUN0</accession>
<protein>
    <submittedName>
        <fullName evidence="2">Uncharacterized protein</fullName>
    </submittedName>
</protein>
<evidence type="ECO:0000313" key="2">
    <source>
        <dbReference type="EMBL" id="QJA72951.1"/>
    </source>
</evidence>
<dbReference type="EMBL" id="MT141990">
    <property type="protein sequence ID" value="QJA72951.1"/>
    <property type="molecule type" value="Genomic_DNA"/>
</dbReference>